<evidence type="ECO:0000313" key="2">
    <source>
        <dbReference type="EMBL" id="MBB1255492.1"/>
    </source>
</evidence>
<feature type="non-terminal residue" evidence="2">
    <location>
        <position position="552"/>
    </location>
</feature>
<dbReference type="EMBL" id="JABJWZ010000210">
    <property type="protein sequence ID" value="MBB1255492.1"/>
    <property type="molecule type" value="Genomic_DNA"/>
</dbReference>
<accession>A0A7W3ZPH1</accession>
<dbReference type="Proteomes" id="UP000525686">
    <property type="component" value="Unassembled WGS sequence"/>
</dbReference>
<comment type="caution">
    <text evidence="2">The sequence shown here is derived from an EMBL/GenBank/DDBJ whole genome shotgun (WGS) entry which is preliminary data.</text>
</comment>
<feature type="region of interest" description="Disordered" evidence="1">
    <location>
        <begin position="431"/>
        <end position="552"/>
    </location>
</feature>
<proteinExistence type="predicted"/>
<reference evidence="3" key="1">
    <citation type="submission" date="2020-05" db="EMBL/GenBank/DDBJ databases">
        <title>Classification of alakaliphilic streptomycetes isolated from an alkaline soil next to Lonar Crater, India and a proposal for the recognition of Streptomyces alkaliterrae sp. nov.</title>
        <authorList>
            <person name="Golinska P."/>
        </authorList>
    </citation>
    <scope>NUCLEOTIDE SEQUENCE [LARGE SCALE GENOMIC DNA]</scope>
    <source>
        <strain evidence="3">OF3</strain>
    </source>
</reference>
<feature type="region of interest" description="Disordered" evidence="1">
    <location>
        <begin position="268"/>
        <end position="289"/>
    </location>
</feature>
<feature type="region of interest" description="Disordered" evidence="1">
    <location>
        <begin position="333"/>
        <end position="353"/>
    </location>
</feature>
<feature type="compositionally biased region" description="Low complexity" evidence="1">
    <location>
        <begin position="153"/>
        <end position="165"/>
    </location>
</feature>
<gene>
    <name evidence="2" type="ORF">H3146_19345</name>
</gene>
<feature type="region of interest" description="Disordered" evidence="1">
    <location>
        <begin position="144"/>
        <end position="175"/>
    </location>
</feature>
<evidence type="ECO:0000313" key="3">
    <source>
        <dbReference type="Proteomes" id="UP000525686"/>
    </source>
</evidence>
<sequence>MLLDQRPGQLPEQSVGGLSRLLGLVGGARQPGGQHLEQRAAEPRRRLGHGLRDGVGPGRLGPVRGGQPRLGTPQAGRPVPDVAPGEVERGPDEVRRRACRPGLHSREQLAEIRRTQPRQQLPECQFTDQRLRGEVPLAGGCAVRQRGPKISRPSQPVSGPPVQVGLQTGPPQTQVRPQDLAEERMEPVPRMAQVLDERVLPVQADKQRLGVPPRGQRVRLVRAEPVQDAQPQQDVLDVGRLPGQHLRRQEVGHRAPVRLELLQTDRRIRGARRRHGTQPQPGRPAPGPLHQVVAHVRRQAQPVQPEQRGGLRRIERQILGADLDQLTRSPVAVQRQQRLHTGQEHQTEARPGVAQDELQLRGDLRAGHPIELVDHHDQWLAAALQVGRQRRQQPPVDVGGVRRGPDRLRRGAAAAVESVQQIGPENAGAPVLGLRVQPRDGPVQAGHPVSRQQALARARRAVHDRQRGVRGRVQHAQQPGPPQVGRGEHRRGDPGVQQRGAEGIGARPARNGRSPSVVAHLYQGAHPRWWSHPDVGGAEAGRSPHLQHRSHP</sequence>
<organism evidence="2 3">
    <name type="scientific">Streptomyces alkaliterrae</name>
    <dbReference type="NCBI Taxonomy" id="2213162"/>
    <lineage>
        <taxon>Bacteria</taxon>
        <taxon>Bacillati</taxon>
        <taxon>Actinomycetota</taxon>
        <taxon>Actinomycetes</taxon>
        <taxon>Kitasatosporales</taxon>
        <taxon>Streptomycetaceae</taxon>
        <taxon>Streptomyces</taxon>
    </lineage>
</organism>
<feature type="region of interest" description="Disordered" evidence="1">
    <location>
        <begin position="24"/>
        <end position="93"/>
    </location>
</feature>
<feature type="compositionally biased region" description="Low complexity" evidence="1">
    <location>
        <begin position="60"/>
        <end position="71"/>
    </location>
</feature>
<evidence type="ECO:0000256" key="1">
    <source>
        <dbReference type="SAM" id="MobiDB-lite"/>
    </source>
</evidence>
<protein>
    <submittedName>
        <fullName evidence="2">Uncharacterized protein</fullName>
    </submittedName>
</protein>
<name>A0A7W3ZPH1_9ACTN</name>
<dbReference type="AlphaFoldDB" id="A0A7W3ZPH1"/>
<feature type="compositionally biased region" description="Basic and acidic residues" evidence="1">
    <location>
        <begin position="36"/>
        <end position="45"/>
    </location>
</feature>